<proteinExistence type="predicted"/>
<dbReference type="Proteomes" id="UP000638043">
    <property type="component" value="Unassembled WGS sequence"/>
</dbReference>
<evidence type="ECO:0008006" key="3">
    <source>
        <dbReference type="Google" id="ProtNLM"/>
    </source>
</evidence>
<name>A0ABQ2MY81_9MICO</name>
<organism evidence="1 2">
    <name type="scientific">Microbacterium nanhaiense</name>
    <dbReference type="NCBI Taxonomy" id="1301026"/>
    <lineage>
        <taxon>Bacteria</taxon>
        <taxon>Bacillati</taxon>
        <taxon>Actinomycetota</taxon>
        <taxon>Actinomycetes</taxon>
        <taxon>Micrococcales</taxon>
        <taxon>Microbacteriaceae</taxon>
        <taxon>Microbacterium</taxon>
    </lineage>
</organism>
<dbReference type="RefSeq" id="WP_188699714.1">
    <property type="nucleotide sequence ID" value="NZ_BMMQ01000001.1"/>
</dbReference>
<evidence type="ECO:0000313" key="1">
    <source>
        <dbReference type="EMBL" id="GGO59885.1"/>
    </source>
</evidence>
<accession>A0ABQ2MY81</accession>
<protein>
    <recommendedName>
        <fullName evidence="3">DUF1643 domain-containing protein</fullName>
    </recommendedName>
</protein>
<sequence length="174" mass="20098">MTQPDGWLYRINQDNTARYVLGTVGTNPLICVGVNPSTATPQRLDPTVTRVAKRARDSNFDSWIMLNLYPQRSTAPEGMHSRYLPYLKAQNEQHIAEVLQNGRHTLLAAWGELIETRDYLPEMLHSIASIAEQSSCDWMSIGSPLKRHHPRHPSRARYDMELQRFDMTTYLQRF</sequence>
<gene>
    <name evidence="1" type="ORF">GCM10010910_03930</name>
</gene>
<reference evidence="2" key="1">
    <citation type="journal article" date="2019" name="Int. J. Syst. Evol. Microbiol.">
        <title>The Global Catalogue of Microorganisms (GCM) 10K type strain sequencing project: providing services to taxonomists for standard genome sequencing and annotation.</title>
        <authorList>
            <consortium name="The Broad Institute Genomics Platform"/>
            <consortium name="The Broad Institute Genome Sequencing Center for Infectious Disease"/>
            <person name="Wu L."/>
            <person name="Ma J."/>
        </authorList>
    </citation>
    <scope>NUCLEOTIDE SEQUENCE [LARGE SCALE GENOMIC DNA]</scope>
    <source>
        <strain evidence="2">CGMCC 4.7181</strain>
    </source>
</reference>
<dbReference type="Pfam" id="PF07799">
    <property type="entry name" value="DUF1643"/>
    <property type="match status" value="1"/>
</dbReference>
<dbReference type="EMBL" id="BMMQ01000001">
    <property type="protein sequence ID" value="GGO59885.1"/>
    <property type="molecule type" value="Genomic_DNA"/>
</dbReference>
<evidence type="ECO:0000313" key="2">
    <source>
        <dbReference type="Proteomes" id="UP000638043"/>
    </source>
</evidence>
<keyword evidence="2" id="KW-1185">Reference proteome</keyword>
<dbReference type="InterPro" id="IPR012441">
    <property type="entry name" value="DUF1643"/>
</dbReference>
<comment type="caution">
    <text evidence="1">The sequence shown here is derived from an EMBL/GenBank/DDBJ whole genome shotgun (WGS) entry which is preliminary data.</text>
</comment>